<accession>A0ABR3X3H8</accession>
<feature type="compositionally biased region" description="Pro residues" evidence="2">
    <location>
        <begin position="124"/>
        <end position="133"/>
    </location>
</feature>
<reference evidence="3 4" key="1">
    <citation type="journal article" date="2024" name="IMA Fungus">
        <title>IMA Genome - F19 : A genome assembly and annotation guide to empower mycologists, including annotated draft genome sequences of Ceratocystis pirilliformis, Diaporthe australafricana, Fusarium ophioides, Paecilomyces lecythidis, and Sporothrix stenoceras.</title>
        <authorList>
            <person name="Aylward J."/>
            <person name="Wilson A.M."/>
            <person name="Visagie C.M."/>
            <person name="Spraker J."/>
            <person name="Barnes I."/>
            <person name="Buitendag C."/>
            <person name="Ceriani C."/>
            <person name="Del Mar Angel L."/>
            <person name="du Plessis D."/>
            <person name="Fuchs T."/>
            <person name="Gasser K."/>
            <person name="Kramer D."/>
            <person name="Li W."/>
            <person name="Munsamy K."/>
            <person name="Piso A."/>
            <person name="Price J.L."/>
            <person name="Sonnekus B."/>
            <person name="Thomas C."/>
            <person name="van der Nest A."/>
            <person name="van Dijk A."/>
            <person name="van Heerden A."/>
            <person name="van Vuuren N."/>
            <person name="Yilmaz N."/>
            <person name="Duong T.A."/>
            <person name="van der Merwe N.A."/>
            <person name="Wingfield M.J."/>
            <person name="Wingfield B.D."/>
        </authorList>
    </citation>
    <scope>NUCLEOTIDE SEQUENCE [LARGE SCALE GENOMIC DNA]</scope>
    <source>
        <strain evidence="3 4">CMW 18300</strain>
    </source>
</reference>
<feature type="region of interest" description="Disordered" evidence="2">
    <location>
        <begin position="57"/>
        <end position="83"/>
    </location>
</feature>
<feature type="coiled-coil region" evidence="1">
    <location>
        <begin position="200"/>
        <end position="234"/>
    </location>
</feature>
<feature type="compositionally biased region" description="Low complexity" evidence="2">
    <location>
        <begin position="67"/>
        <end position="80"/>
    </location>
</feature>
<keyword evidence="4" id="KW-1185">Reference proteome</keyword>
<comment type="caution">
    <text evidence="3">The sequence shown here is derived from an EMBL/GenBank/DDBJ whole genome shotgun (WGS) entry which is preliminary data.</text>
</comment>
<evidence type="ECO:0000313" key="4">
    <source>
        <dbReference type="Proteomes" id="UP001583177"/>
    </source>
</evidence>
<evidence type="ECO:0000313" key="3">
    <source>
        <dbReference type="EMBL" id="KAL1870486.1"/>
    </source>
</evidence>
<evidence type="ECO:0000256" key="2">
    <source>
        <dbReference type="SAM" id="MobiDB-lite"/>
    </source>
</evidence>
<feature type="region of interest" description="Disordered" evidence="2">
    <location>
        <begin position="119"/>
        <end position="147"/>
    </location>
</feature>
<sequence length="363" mass="40874">MASRMMADKSPTKPFFKIVCRVLVCRLGASLSSKTSDGPRKRYVKEWRIYQQYMGDQEQKEQQNQDLSSSPSPSSPLASATEATRSMGCLSKIGKCTEHARELASISNIRLKFRRRKYRVKKGSPPPKPPPYCPHWHKPRHKPTKARGTERLRVRTEGYMSRLEKYEASLRQSELKKARSDLCSHTAELHSLATTSSAQTPDLEAELQSLSKQLQELEIRNEQLVRALSASRAAAKQTRVEKPRHAQSLIKQASSGARSIGTAALKEKDATRKFEESQIQSKVTATCLSKDIRQAATGRPAAEFANQDADWGRTTVIEHPGQSDLYLMLTGRHIRWSRMNGTDQLKKRRAAWCGSGRTLGRRG</sequence>
<organism evidence="3 4">
    <name type="scientific">Diaporthe australafricana</name>
    <dbReference type="NCBI Taxonomy" id="127596"/>
    <lineage>
        <taxon>Eukaryota</taxon>
        <taxon>Fungi</taxon>
        <taxon>Dikarya</taxon>
        <taxon>Ascomycota</taxon>
        <taxon>Pezizomycotina</taxon>
        <taxon>Sordariomycetes</taxon>
        <taxon>Sordariomycetidae</taxon>
        <taxon>Diaporthales</taxon>
        <taxon>Diaporthaceae</taxon>
        <taxon>Diaporthe</taxon>
    </lineage>
</organism>
<dbReference type="Proteomes" id="UP001583177">
    <property type="component" value="Unassembled WGS sequence"/>
</dbReference>
<feature type="compositionally biased region" description="Basic residues" evidence="2">
    <location>
        <begin position="135"/>
        <end position="145"/>
    </location>
</feature>
<dbReference type="EMBL" id="JAWRVE010000037">
    <property type="protein sequence ID" value="KAL1870486.1"/>
    <property type="molecule type" value="Genomic_DNA"/>
</dbReference>
<proteinExistence type="predicted"/>
<protein>
    <submittedName>
        <fullName evidence="3">Uncharacterized protein</fullName>
    </submittedName>
</protein>
<keyword evidence="1" id="KW-0175">Coiled coil</keyword>
<name>A0ABR3X3H8_9PEZI</name>
<evidence type="ECO:0000256" key="1">
    <source>
        <dbReference type="SAM" id="Coils"/>
    </source>
</evidence>
<gene>
    <name evidence="3" type="ORF">Daus18300_005174</name>
</gene>